<evidence type="ECO:0000313" key="1">
    <source>
        <dbReference type="EMBL" id="BDP43710.1"/>
    </source>
</evidence>
<dbReference type="EMBL" id="AP026561">
    <property type="protein sequence ID" value="BDP43710.1"/>
    <property type="molecule type" value="Genomic_DNA"/>
</dbReference>
<gene>
    <name evidence="1" type="ORF">DAETH_36790</name>
</gene>
<evidence type="ECO:0000313" key="2">
    <source>
        <dbReference type="Proteomes" id="UP001064971"/>
    </source>
</evidence>
<organism evidence="1 2">
    <name type="scientific">Deinococcus aetherius</name>
    <dbReference type="NCBI Taxonomy" id="200252"/>
    <lineage>
        <taxon>Bacteria</taxon>
        <taxon>Thermotogati</taxon>
        <taxon>Deinococcota</taxon>
        <taxon>Deinococci</taxon>
        <taxon>Deinococcales</taxon>
        <taxon>Deinococcaceae</taxon>
        <taxon>Deinococcus</taxon>
    </lineage>
</organism>
<keyword evidence="1" id="KW-0614">Plasmid</keyword>
<protein>
    <submittedName>
        <fullName evidence="1">Uncharacterized protein</fullName>
    </submittedName>
</protein>
<dbReference type="Gene3D" id="1.50.10.10">
    <property type="match status" value="1"/>
</dbReference>
<dbReference type="InterPro" id="IPR008928">
    <property type="entry name" value="6-hairpin_glycosidase_sf"/>
</dbReference>
<name>A0ABM8AIR2_9DEIO</name>
<reference evidence="1" key="1">
    <citation type="submission" date="2022-07" db="EMBL/GenBank/DDBJ databases">
        <title>Complete Genome Sequence of the Radioresistant Bacterium Deinococcus aetherius ST0316, Isolated from the Air Dust collected in Lower Stratosphere above Japan.</title>
        <authorList>
            <person name="Satoh K."/>
            <person name="Hagiwara K."/>
            <person name="Katsumata K."/>
            <person name="Kubo A."/>
            <person name="Yokobori S."/>
            <person name="Yamagishi A."/>
            <person name="Oono Y."/>
            <person name="Narumi I."/>
        </authorList>
    </citation>
    <scope>NUCLEOTIDE SEQUENCE</scope>
    <source>
        <strain evidence="1">ST0316</strain>
        <plasmid evidence="1">pDAETH-1</plasmid>
    </source>
</reference>
<dbReference type="SUPFAM" id="SSF48208">
    <property type="entry name" value="Six-hairpin glycosidases"/>
    <property type="match status" value="2"/>
</dbReference>
<dbReference type="RefSeq" id="WP_264777570.1">
    <property type="nucleotide sequence ID" value="NZ_AP026561.1"/>
</dbReference>
<dbReference type="InterPro" id="IPR012341">
    <property type="entry name" value="6hp_glycosidase-like_sf"/>
</dbReference>
<proteinExistence type="predicted"/>
<sequence length="724" mass="79690">MTRLELTVGAVRVEARPAPGGWGLTARWAGHSASQPLPVRAEVWSEGEVEGYSCGYATLEASGGGWVAHARLDLGEDSALSVEDRWSVRGEALHLARRVRVEGDAPGGFLTAFTWTLDGPLGWPDVDAFAPGMLYGWTEHVAPQAIGSQRHYLAGARALRIREDRLPAPLFGVALRDGCSVAALNPAPRGDTTRADALDLEGSPLVDERFTFAAVGGEEADGHLSLGLWFPGTEGEVTYLADTPFAGGQFGNNARRRWRGRFHPLRDGFEQRYEVAFRFAEGERDQDVRRAAWRWAWETLAPQVEAQDVTGAREVLADALEASVVYVEDRAAPLHVMDILVGEAHGPYSHLAMMGFTGRAVETGELLLRESVHLRGEAAERRRRAGLAVLETFARLPVSPPLGEGLDLRDGRPASGVRPDFYLRALGEGGKSMLRAHELERERGTDHPHWLAWCVDLADWLLTQEFPTGGFPRSWRDGTAQVVNADPRSSYSVVPFLVALSQTTGEEKYLASALRAAELCWALDGSRGYFIGGTLDNANVVDKEAGTLTLEAHLALFEATGDRRWLTRARDAADFSETWIYLWNVPMPQDEEDGDLHWKRGVSTVGAQLIATGHSLTDAYMAWDVANYARLARLTGDAHYLDVARLLLHNTKTMLAVPGRTFDLVGPGWQQEHWSFAPPRGRGQHRHWLPWVATSHLEGILALEAYDPDLFRELSLVPHNAPAD</sequence>
<accession>A0ABM8AIR2</accession>
<keyword evidence="2" id="KW-1185">Reference proteome</keyword>
<geneLocation type="plasmid" evidence="1 2">
    <name>pDAETH-1</name>
</geneLocation>
<dbReference type="Proteomes" id="UP001064971">
    <property type="component" value="Plasmid pDAETH-1"/>
</dbReference>